<keyword evidence="3" id="KW-1185">Reference proteome</keyword>
<gene>
    <name evidence="2" type="ORF">ACFQMK_09620</name>
</gene>
<name>A0ABD5YHC5_9EURY</name>
<protein>
    <submittedName>
        <fullName evidence="2">Uncharacterized protein</fullName>
    </submittedName>
</protein>
<feature type="compositionally biased region" description="Basic and acidic residues" evidence="1">
    <location>
        <begin position="73"/>
        <end position="92"/>
    </location>
</feature>
<dbReference type="EMBL" id="JBHSZZ010000035">
    <property type="protein sequence ID" value="MFC7187142.1"/>
    <property type="molecule type" value="Genomic_DNA"/>
</dbReference>
<proteinExistence type="predicted"/>
<evidence type="ECO:0000313" key="3">
    <source>
        <dbReference type="Proteomes" id="UP001596390"/>
    </source>
</evidence>
<organism evidence="2 3">
    <name type="scientific">Halorubrum yunnanense</name>
    <dbReference type="NCBI Taxonomy" id="1526162"/>
    <lineage>
        <taxon>Archaea</taxon>
        <taxon>Methanobacteriati</taxon>
        <taxon>Methanobacteriota</taxon>
        <taxon>Stenosarchaea group</taxon>
        <taxon>Halobacteria</taxon>
        <taxon>Halobacteriales</taxon>
        <taxon>Haloferacaceae</taxon>
        <taxon>Halorubrum</taxon>
    </lineage>
</organism>
<feature type="region of interest" description="Disordered" evidence="1">
    <location>
        <begin position="70"/>
        <end position="92"/>
    </location>
</feature>
<dbReference type="AlphaFoldDB" id="A0ABD5YHC5"/>
<evidence type="ECO:0000313" key="2">
    <source>
        <dbReference type="EMBL" id="MFC7187142.1"/>
    </source>
</evidence>
<accession>A0ABD5YHC5</accession>
<comment type="caution">
    <text evidence="2">The sequence shown here is derived from an EMBL/GenBank/DDBJ whole genome shotgun (WGS) entry which is preliminary data.</text>
</comment>
<reference evidence="2 3" key="1">
    <citation type="journal article" date="2019" name="Int. J. Syst. Evol. Microbiol.">
        <title>The Global Catalogue of Microorganisms (GCM) 10K type strain sequencing project: providing services to taxonomists for standard genome sequencing and annotation.</title>
        <authorList>
            <consortium name="The Broad Institute Genomics Platform"/>
            <consortium name="The Broad Institute Genome Sequencing Center for Infectious Disease"/>
            <person name="Wu L."/>
            <person name="Ma J."/>
        </authorList>
    </citation>
    <scope>NUCLEOTIDE SEQUENCE [LARGE SCALE GENOMIC DNA]</scope>
    <source>
        <strain evidence="2 3">Q85</strain>
    </source>
</reference>
<sequence>MESALAGRSGVVAVGVPLGLLPPVLAARRRTESGASWRVACRPDAVDALRRARPTEVLSVLRGRFALPLDEDGTLRRGPDGEGRRPVWDRKR</sequence>
<dbReference type="RefSeq" id="WP_267664257.1">
    <property type="nucleotide sequence ID" value="NZ_JAODIX010000035.1"/>
</dbReference>
<evidence type="ECO:0000256" key="1">
    <source>
        <dbReference type="SAM" id="MobiDB-lite"/>
    </source>
</evidence>
<dbReference type="Proteomes" id="UP001596390">
    <property type="component" value="Unassembled WGS sequence"/>
</dbReference>